<feature type="domain" description="DUF7345" evidence="4">
    <location>
        <begin position="62"/>
        <end position="191"/>
    </location>
</feature>
<feature type="region of interest" description="Disordered" evidence="1">
    <location>
        <begin position="277"/>
        <end position="369"/>
    </location>
</feature>
<dbReference type="InterPro" id="IPR055769">
    <property type="entry name" value="DUF7345"/>
</dbReference>
<feature type="region of interest" description="Disordered" evidence="1">
    <location>
        <begin position="225"/>
        <end position="244"/>
    </location>
</feature>
<dbReference type="OrthoDB" id="27885at2157"/>
<name>A0A1G9P3Q3_9EURY</name>
<evidence type="ECO:0000256" key="2">
    <source>
        <dbReference type="SAM" id="Phobius"/>
    </source>
</evidence>
<evidence type="ECO:0000313" key="6">
    <source>
        <dbReference type="Proteomes" id="UP000199451"/>
    </source>
</evidence>
<evidence type="ECO:0000313" key="5">
    <source>
        <dbReference type="EMBL" id="SDL93344.1"/>
    </source>
</evidence>
<protein>
    <recommendedName>
        <fullName evidence="7">IclR helix-turn-helix domain-containing protein</fullName>
    </recommendedName>
</protein>
<accession>A0A1G9P3Q3</accession>
<dbReference type="Pfam" id="PF24034">
    <property type="entry name" value="DUF7343"/>
    <property type="match status" value="1"/>
</dbReference>
<feature type="compositionally biased region" description="Low complexity" evidence="1">
    <location>
        <begin position="277"/>
        <end position="302"/>
    </location>
</feature>
<dbReference type="InterPro" id="IPR055767">
    <property type="entry name" value="DUF7343"/>
</dbReference>
<gene>
    <name evidence="5" type="ORF">SAMN04487949_0224</name>
</gene>
<evidence type="ECO:0000259" key="4">
    <source>
        <dbReference type="Pfam" id="PF24036"/>
    </source>
</evidence>
<proteinExistence type="predicted"/>
<dbReference type="EMBL" id="FNHL01000001">
    <property type="protein sequence ID" value="SDL93344.1"/>
    <property type="molecule type" value="Genomic_DNA"/>
</dbReference>
<evidence type="ECO:0000256" key="1">
    <source>
        <dbReference type="SAM" id="MobiDB-lite"/>
    </source>
</evidence>
<keyword evidence="2" id="KW-0812">Transmembrane</keyword>
<feature type="transmembrane region" description="Helical" evidence="2">
    <location>
        <begin position="250"/>
        <end position="271"/>
    </location>
</feature>
<keyword evidence="2" id="KW-1133">Transmembrane helix</keyword>
<feature type="compositionally biased region" description="Acidic residues" evidence="1">
    <location>
        <begin position="309"/>
        <end position="351"/>
    </location>
</feature>
<keyword evidence="6" id="KW-1185">Reference proteome</keyword>
<dbReference type="Proteomes" id="UP000199451">
    <property type="component" value="Unassembled WGS sequence"/>
</dbReference>
<keyword evidence="2" id="KW-0472">Membrane</keyword>
<feature type="domain" description="DUF7343" evidence="3">
    <location>
        <begin position="364"/>
        <end position="424"/>
    </location>
</feature>
<sequence length="430" mass="44817">MQLRHSRTAAVVALGVCLSLLVAAVAGPAVALSSGTPTALSPAADSPALAQEQPIADTTVTRIELSENGTARWTVQIRTALDSQERVEEYRAFQSRFRANTSQYLDPFRTRITGTVRTAANETGREMRATDFAASTTIQEVPRRWGIVTYEFTWTNFAVADGEDVTIGDVFGSGFFLAAGDTLELRAPAGYEFTTVDPEADQREPGLVAWVGRTDFAVDHPQATAVATDGADSPAGGDNGSTERPNGLTWLPAVAVGLLLLAVGVGGVVWYRRRASGVGPSAATPSASSAGTTTPAASPPSGDGRDSSDADGTDGTDDADDVGDADDADDTDDVGDADDAADTDDIGDTGDESGTAAGPTGDELLTDSDRVRRLLDGAGGRMKQADVADELDWSASKTSRVVADMADEGLVRKLRLGRENVLELVGESED</sequence>
<dbReference type="STRING" id="660521.SAMN04487949_0224"/>
<reference evidence="6" key="1">
    <citation type="submission" date="2016-10" db="EMBL/GenBank/DDBJ databases">
        <authorList>
            <person name="Varghese N."/>
            <person name="Submissions S."/>
        </authorList>
    </citation>
    <scope>NUCLEOTIDE SEQUENCE [LARGE SCALE GENOMIC DNA]</scope>
    <source>
        <strain evidence="6">CGMCC 1.10119</strain>
    </source>
</reference>
<dbReference type="RefSeq" id="WP_089693234.1">
    <property type="nucleotide sequence ID" value="NZ_FNHL01000001.1"/>
</dbReference>
<evidence type="ECO:0008006" key="7">
    <source>
        <dbReference type="Google" id="ProtNLM"/>
    </source>
</evidence>
<evidence type="ECO:0000259" key="3">
    <source>
        <dbReference type="Pfam" id="PF24034"/>
    </source>
</evidence>
<organism evidence="5 6">
    <name type="scientific">Halogranum gelatinilyticum</name>
    <dbReference type="NCBI Taxonomy" id="660521"/>
    <lineage>
        <taxon>Archaea</taxon>
        <taxon>Methanobacteriati</taxon>
        <taxon>Methanobacteriota</taxon>
        <taxon>Stenosarchaea group</taxon>
        <taxon>Halobacteria</taxon>
        <taxon>Halobacteriales</taxon>
        <taxon>Haloferacaceae</taxon>
    </lineage>
</organism>
<dbReference type="AlphaFoldDB" id="A0A1G9P3Q3"/>
<dbReference type="Pfam" id="PF24036">
    <property type="entry name" value="DUF7345"/>
    <property type="match status" value="1"/>
</dbReference>